<comment type="caution">
    <text evidence="1">The sequence shown here is derived from an EMBL/GenBank/DDBJ whole genome shotgun (WGS) entry which is preliminary data.</text>
</comment>
<gene>
    <name evidence="1" type="ORF">M0L20_24440</name>
</gene>
<organism evidence="1 2">
    <name type="scientific">Spirosoma liriopis</name>
    <dbReference type="NCBI Taxonomy" id="2937440"/>
    <lineage>
        <taxon>Bacteria</taxon>
        <taxon>Pseudomonadati</taxon>
        <taxon>Bacteroidota</taxon>
        <taxon>Cytophagia</taxon>
        <taxon>Cytophagales</taxon>
        <taxon>Cytophagaceae</taxon>
        <taxon>Spirosoma</taxon>
    </lineage>
</organism>
<dbReference type="Proteomes" id="UP001202180">
    <property type="component" value="Unassembled WGS sequence"/>
</dbReference>
<dbReference type="Pfam" id="PF12694">
    <property type="entry name" value="cpYpsA"/>
    <property type="match status" value="1"/>
</dbReference>
<dbReference type="Gene3D" id="3.40.50.450">
    <property type="match status" value="1"/>
</dbReference>
<protein>
    <submittedName>
        <fullName evidence="1">Molybdenum carrier protein</fullName>
    </submittedName>
</protein>
<evidence type="ECO:0000313" key="2">
    <source>
        <dbReference type="Proteomes" id="UP001202180"/>
    </source>
</evidence>
<dbReference type="EMBL" id="JALPRF010000006">
    <property type="protein sequence ID" value="MCK8495043.1"/>
    <property type="molecule type" value="Genomic_DNA"/>
</dbReference>
<reference evidence="1 2" key="1">
    <citation type="submission" date="2022-04" db="EMBL/GenBank/DDBJ databases">
        <title>Spirosoma sp. strain RP8 genome sequencing and assembly.</title>
        <authorList>
            <person name="Jung Y."/>
        </authorList>
    </citation>
    <scope>NUCLEOTIDE SEQUENCE [LARGE SCALE GENOMIC DNA]</scope>
    <source>
        <strain evidence="1 2">RP8</strain>
    </source>
</reference>
<keyword evidence="2" id="KW-1185">Reference proteome</keyword>
<accession>A0ABT0HS92</accession>
<proteinExistence type="predicted"/>
<evidence type="ECO:0000313" key="1">
    <source>
        <dbReference type="EMBL" id="MCK8495043.1"/>
    </source>
</evidence>
<dbReference type="RefSeq" id="WP_248479705.1">
    <property type="nucleotide sequence ID" value="NZ_JALPRF010000006.1"/>
</dbReference>
<name>A0ABT0HS92_9BACT</name>
<sequence length="156" mass="17121">MSFYPLERVISGGQTGIDQLGLEVARSLGIPTGGTAPKGYMTEDGPNQQLCDYGLIEHSSAKYPPRTRANVQQSDGTVLFGNLIGGTRQTLDFCVQERKPCCVNPNADQLRDWLVEYKIRTLNVAGNRMSGLSGEQLQQYRHVLTNALQQYAGSGR</sequence>
<dbReference type="InterPro" id="IPR024755">
    <property type="entry name" value="cpYpsA"/>
</dbReference>